<evidence type="ECO:0000256" key="1">
    <source>
        <dbReference type="SAM" id="MobiDB-lite"/>
    </source>
</evidence>
<dbReference type="EnsemblPlants" id="MELO3C002194.2.1">
    <property type="protein sequence ID" value="MELO3C002194.2.1"/>
    <property type="gene ID" value="MELO3C002194.2"/>
</dbReference>
<keyword evidence="2" id="KW-1133">Transmembrane helix</keyword>
<evidence type="ECO:0000313" key="5">
    <source>
        <dbReference type="EnsemblPlants" id="MELO3C002194.2.1"/>
    </source>
</evidence>
<protein>
    <recommendedName>
        <fullName evidence="6">Transmembrane protein</fullName>
    </recommendedName>
</protein>
<dbReference type="InterPro" id="IPR028155">
    <property type="entry name" value="RPA_interact_central"/>
</dbReference>
<feature type="transmembrane region" description="Helical" evidence="2">
    <location>
        <begin position="352"/>
        <end position="373"/>
    </location>
</feature>
<feature type="region of interest" description="Disordered" evidence="1">
    <location>
        <begin position="1"/>
        <end position="26"/>
    </location>
</feature>
<dbReference type="Pfam" id="PF14766">
    <property type="entry name" value="RPA_interact_N"/>
    <property type="match status" value="1"/>
</dbReference>
<dbReference type="PANTHER" id="PTHR31881">
    <property type="match status" value="1"/>
</dbReference>
<organism evidence="5">
    <name type="scientific">Cucumis melo</name>
    <name type="common">Muskmelon</name>
    <dbReference type="NCBI Taxonomy" id="3656"/>
    <lineage>
        <taxon>Eukaryota</taxon>
        <taxon>Viridiplantae</taxon>
        <taxon>Streptophyta</taxon>
        <taxon>Embryophyta</taxon>
        <taxon>Tracheophyta</taxon>
        <taxon>Spermatophyta</taxon>
        <taxon>Magnoliopsida</taxon>
        <taxon>eudicotyledons</taxon>
        <taxon>Gunneridae</taxon>
        <taxon>Pentapetalae</taxon>
        <taxon>rosids</taxon>
        <taxon>fabids</taxon>
        <taxon>Cucurbitales</taxon>
        <taxon>Cucurbitaceae</taxon>
        <taxon>Benincaseae</taxon>
        <taxon>Cucumis</taxon>
    </lineage>
</organism>
<evidence type="ECO:0000259" key="3">
    <source>
        <dbReference type="Pfam" id="PF14766"/>
    </source>
</evidence>
<evidence type="ECO:0008006" key="6">
    <source>
        <dbReference type="Google" id="ProtNLM"/>
    </source>
</evidence>
<dbReference type="Pfam" id="PF14767">
    <property type="entry name" value="RPA_interact_M"/>
    <property type="match status" value="1"/>
</dbReference>
<dbReference type="PANTHER" id="PTHR31881:SF6">
    <property type="entry name" value="OS09G0494600 PROTEIN"/>
    <property type="match status" value="1"/>
</dbReference>
<accession>A0A9I9CDY8</accession>
<evidence type="ECO:0000259" key="4">
    <source>
        <dbReference type="Pfam" id="PF14767"/>
    </source>
</evidence>
<reference evidence="5" key="1">
    <citation type="submission" date="2023-03" db="UniProtKB">
        <authorList>
            <consortium name="EnsemblPlants"/>
        </authorList>
    </citation>
    <scope>IDENTIFICATION</scope>
</reference>
<keyword evidence="2" id="KW-0472">Membrane</keyword>
<dbReference type="InterPro" id="IPR028158">
    <property type="entry name" value="RPA_interact_N_dom"/>
</dbReference>
<evidence type="ECO:0000256" key="2">
    <source>
        <dbReference type="SAM" id="Phobius"/>
    </source>
</evidence>
<dbReference type="Gramene" id="MELO3C002194.2.1">
    <property type="protein sequence ID" value="MELO3C002194.2.1"/>
    <property type="gene ID" value="MELO3C002194.2"/>
</dbReference>
<name>A0A9I9CDY8_CUCME</name>
<dbReference type="AlphaFoldDB" id="A0A9I9CDY8"/>
<proteinExistence type="predicted"/>
<dbReference type="Pfam" id="PF04654">
    <property type="entry name" value="DUF599"/>
    <property type="match status" value="1"/>
</dbReference>
<sequence length="467" mass="53614">MEDDNPNPVIQTRRSSIKTHPRYNNQQSWKQKLRENCCKRVREGRSRLLWKMRLPMSSPTYPHSLNNRQQDFIKSAFQDIFSDELKKIKDESVNDFNENLPSVPEAADVLWEYEGIHDAYEGDGEEILLEMQRIFYEDLNVDMRQKESEGPIVTWEDEEDEFLARAVYEHMQLSNEKILEKFWCPMCKQGELQENSHFIHCTQCGLRLNKGNEVTLDLLRCRLADVHAEHLDRGCRLKPKFCVESRFNITALYISCEGCNTFEVVKTQPLATFIGVNATVRRQWISTMLEDIDKKNILAVQTLRNMIMGSSLMATTSILLCAGLAAVLSSTYSIKKPVTDTVYGAHGEFTAALKFTITLTIFVFSFFFHTLSIRFMNQASLLMSAPLQPLSVLTESHLVEILDKGCVLNTIGNRIFYLALPLVLWTCGPLLVFLGFGVMVFVLYNVDFVCDKRSSNNHGKIKMNEIV</sequence>
<feature type="domain" description="RPA-interacting protein central" evidence="4">
    <location>
        <begin position="75"/>
        <end position="167"/>
    </location>
</feature>
<feature type="transmembrane region" description="Helical" evidence="2">
    <location>
        <begin position="312"/>
        <end position="332"/>
    </location>
</feature>
<feature type="domain" description="RPA-interacting protein N-terminal" evidence="3">
    <location>
        <begin position="13"/>
        <end position="55"/>
    </location>
</feature>
<feature type="transmembrane region" description="Helical" evidence="2">
    <location>
        <begin position="422"/>
        <end position="444"/>
    </location>
</feature>
<keyword evidence="2" id="KW-0812">Transmembrane</keyword>
<dbReference type="InterPro" id="IPR006747">
    <property type="entry name" value="DUF599"/>
</dbReference>